<dbReference type="Proteomes" id="UP001302486">
    <property type="component" value="Chromosome"/>
</dbReference>
<proteinExistence type="predicted"/>
<evidence type="ECO:0000313" key="2">
    <source>
        <dbReference type="Proteomes" id="UP001302486"/>
    </source>
</evidence>
<organism evidence="1 2">
    <name type="scientific">Hwangdonia lutea</name>
    <dbReference type="NCBI Taxonomy" id="3075823"/>
    <lineage>
        <taxon>Bacteria</taxon>
        <taxon>Pseudomonadati</taxon>
        <taxon>Bacteroidota</taxon>
        <taxon>Flavobacteriia</taxon>
        <taxon>Flavobacteriales</taxon>
        <taxon>Flavobacteriaceae</taxon>
        <taxon>Hwangdonia</taxon>
    </lineage>
</organism>
<dbReference type="EMBL" id="CP136521">
    <property type="protein sequence ID" value="WOD43624.1"/>
    <property type="molecule type" value="Genomic_DNA"/>
</dbReference>
<accession>A0AA97ENB3</accession>
<dbReference type="KEGG" id="hws:RNZ46_16690"/>
<dbReference type="AlphaFoldDB" id="A0AA97ENB3"/>
<evidence type="ECO:0000313" key="1">
    <source>
        <dbReference type="EMBL" id="WOD43624.1"/>
    </source>
</evidence>
<keyword evidence="2" id="KW-1185">Reference proteome</keyword>
<dbReference type="RefSeq" id="WP_316983308.1">
    <property type="nucleotide sequence ID" value="NZ_CP136521.1"/>
</dbReference>
<sequence length="202" mass="23593">MTTATMVYIGIDSAMSGFGFGPEYETEIINQEIGGKLICESVYNADHHSWQFNIDYKYINQKGDTIDFSNGGYYGREWNKDEQIRQLNDWLILKTGAWHGSDRIILRNNKTNKIVTYDIDNQFIERQGLWQKQNIESLLNYCCAESFVKTIKNNEIIVDYKYRTKEKEPDEYGKRQITFEIDEKSGDLTMKKITNANAVYSK</sequence>
<reference evidence="2" key="1">
    <citation type="submission" date="2024-06" db="EMBL/GenBank/DDBJ databases">
        <title>Hwangdonia haimaensis gen. nov., sp. nov., a member of the family Flavobacteriaceae isolated from the haima cold seep.</title>
        <authorList>
            <person name="Li J."/>
        </authorList>
    </citation>
    <scope>NUCLEOTIDE SEQUENCE [LARGE SCALE GENOMIC DNA]</scope>
    <source>
        <strain evidence="2">SCSIO 19198</strain>
    </source>
</reference>
<name>A0AA97ENB3_9FLAO</name>
<gene>
    <name evidence="1" type="ORF">RNZ46_16690</name>
</gene>
<protein>
    <submittedName>
        <fullName evidence="1">Uncharacterized protein</fullName>
    </submittedName>
</protein>